<keyword evidence="14" id="KW-1185">Reference proteome</keyword>
<keyword evidence="3" id="KW-0813">Transport</keyword>
<protein>
    <recommendedName>
        <fullName evidence="15">Sodium-dependent multivitamin transporter</fullName>
    </recommendedName>
</protein>
<evidence type="ECO:0000256" key="10">
    <source>
        <dbReference type="ARBA" id="ARBA00023201"/>
    </source>
</evidence>
<proteinExistence type="inferred from homology"/>
<name>A0AA38HY84_9CUCU</name>
<dbReference type="GO" id="GO:0015293">
    <property type="term" value="F:symporter activity"/>
    <property type="evidence" value="ECO:0007669"/>
    <property type="project" value="TreeGrafter"/>
</dbReference>
<dbReference type="PANTHER" id="PTHR42985:SF21">
    <property type="entry name" value="SODIUM-DEPENDENT MULTIVITAMIN TRANSPORTER-LIKE PROTEIN"/>
    <property type="match status" value="1"/>
</dbReference>
<keyword evidence="7" id="KW-0915">Sodium</keyword>
<evidence type="ECO:0000313" key="14">
    <source>
        <dbReference type="Proteomes" id="UP001168821"/>
    </source>
</evidence>
<reference evidence="13" key="1">
    <citation type="journal article" date="2023" name="G3 (Bethesda)">
        <title>Whole genome assemblies of Zophobas morio and Tenebrio molitor.</title>
        <authorList>
            <person name="Kaur S."/>
            <person name="Stinson S.A."/>
            <person name="diCenzo G.C."/>
        </authorList>
    </citation>
    <scope>NUCLEOTIDE SEQUENCE</scope>
    <source>
        <strain evidence="13">QUZm001</strain>
    </source>
</reference>
<dbReference type="InterPro" id="IPR001734">
    <property type="entry name" value="Na/solute_symporter"/>
</dbReference>
<evidence type="ECO:0000256" key="12">
    <source>
        <dbReference type="SAM" id="Phobius"/>
    </source>
</evidence>
<dbReference type="PROSITE" id="PS50283">
    <property type="entry name" value="NA_SOLUT_SYMP_3"/>
    <property type="match status" value="1"/>
</dbReference>
<keyword evidence="5 12" id="KW-0812">Transmembrane</keyword>
<accession>A0AA38HY84</accession>
<feature type="transmembrane region" description="Helical" evidence="12">
    <location>
        <begin position="190"/>
        <end position="208"/>
    </location>
</feature>
<feature type="transmembrane region" description="Helical" evidence="12">
    <location>
        <begin position="86"/>
        <end position="108"/>
    </location>
</feature>
<sequence length="416" mass="45814">MTLNASSSVLTWHDYVIFIVTLAISSLIGIRFGCFGTRQATAREYLLAGKNMKILPIAVSIAVSHFSGILILGLPAEVHRYGASAWLLPVAYMVMGLLGVFVYLPVFFKLQLTNTYEYLERRFDRKTRILSFIFYMVTEILFYPMYVYTPALTFATASGVNVHLAAVVLSAVCIFYTAIGGLKTVLWTDIFQYGVIILSLTVICTVGFKLSEGFSSVWKAASDGQLLQTFDFSLDITVRHGCWGITLGQGIQLAAGIVVHQTGVQKYLALSKFVDSMWVVVCTSISMFFVATLCVFIGLLTYSKYKDCDPLTSRIISKHDQLLPYYVGEIAKNLPGVSGLLITTVSCASLSSMSSSLNALSAVVYKNLVYFFFKDTPSEKKAATILKLIVLIMGILCSLLVLIVDQLGEIISIFLL</sequence>
<feature type="transmembrane region" description="Helical" evidence="12">
    <location>
        <begin position="277"/>
        <end position="302"/>
    </location>
</feature>
<comment type="subcellular location">
    <subcellularLocation>
        <location evidence="1">Cell membrane</location>
        <topology evidence="1">Multi-pass membrane protein</topology>
    </subcellularLocation>
</comment>
<keyword evidence="9 12" id="KW-0472">Membrane</keyword>
<evidence type="ECO:0000256" key="7">
    <source>
        <dbReference type="ARBA" id="ARBA00023053"/>
    </source>
</evidence>
<feature type="transmembrane region" description="Helical" evidence="12">
    <location>
        <begin position="160"/>
        <end position="178"/>
    </location>
</feature>
<comment type="caution">
    <text evidence="13">The sequence shown here is derived from an EMBL/GenBank/DDBJ whole genome shotgun (WGS) entry which is preliminary data.</text>
</comment>
<dbReference type="NCBIfam" id="TIGR00813">
    <property type="entry name" value="sss"/>
    <property type="match status" value="1"/>
</dbReference>
<dbReference type="Pfam" id="PF00474">
    <property type="entry name" value="SSF"/>
    <property type="match status" value="1"/>
</dbReference>
<comment type="similarity">
    <text evidence="2 11">Belongs to the sodium:solute symporter (SSF) (TC 2.A.21) family.</text>
</comment>
<evidence type="ECO:0000256" key="6">
    <source>
        <dbReference type="ARBA" id="ARBA00022989"/>
    </source>
</evidence>
<evidence type="ECO:0000256" key="4">
    <source>
        <dbReference type="ARBA" id="ARBA00022475"/>
    </source>
</evidence>
<dbReference type="InterPro" id="IPR051163">
    <property type="entry name" value="Sodium:Solute_Symporter_SSF"/>
</dbReference>
<dbReference type="GO" id="GO:0005886">
    <property type="term" value="C:plasma membrane"/>
    <property type="evidence" value="ECO:0007669"/>
    <property type="project" value="UniProtKB-SubCell"/>
</dbReference>
<evidence type="ECO:0000256" key="3">
    <source>
        <dbReference type="ARBA" id="ARBA00022448"/>
    </source>
</evidence>
<dbReference type="PANTHER" id="PTHR42985">
    <property type="entry name" value="SODIUM-COUPLED MONOCARBOXYLATE TRANSPORTER"/>
    <property type="match status" value="1"/>
</dbReference>
<dbReference type="EMBL" id="JALNTZ010000007">
    <property type="protein sequence ID" value="KAJ3645439.1"/>
    <property type="molecule type" value="Genomic_DNA"/>
</dbReference>
<keyword evidence="4" id="KW-1003">Cell membrane</keyword>
<evidence type="ECO:0000256" key="2">
    <source>
        <dbReference type="ARBA" id="ARBA00006434"/>
    </source>
</evidence>
<keyword evidence="8" id="KW-0406">Ion transport</keyword>
<evidence type="ECO:0000256" key="8">
    <source>
        <dbReference type="ARBA" id="ARBA00023065"/>
    </source>
</evidence>
<feature type="transmembrane region" description="Helical" evidence="12">
    <location>
        <begin position="15"/>
        <end position="34"/>
    </location>
</feature>
<feature type="transmembrane region" description="Helical" evidence="12">
    <location>
        <begin position="54"/>
        <end position="74"/>
    </location>
</feature>
<evidence type="ECO:0000256" key="5">
    <source>
        <dbReference type="ARBA" id="ARBA00022692"/>
    </source>
</evidence>
<evidence type="ECO:0008006" key="15">
    <source>
        <dbReference type="Google" id="ProtNLM"/>
    </source>
</evidence>
<keyword evidence="10" id="KW-0739">Sodium transport</keyword>
<evidence type="ECO:0000256" key="1">
    <source>
        <dbReference type="ARBA" id="ARBA00004651"/>
    </source>
</evidence>
<feature type="transmembrane region" description="Helical" evidence="12">
    <location>
        <begin position="385"/>
        <end position="404"/>
    </location>
</feature>
<evidence type="ECO:0000256" key="9">
    <source>
        <dbReference type="ARBA" id="ARBA00023136"/>
    </source>
</evidence>
<organism evidence="13 14">
    <name type="scientific">Zophobas morio</name>
    <dbReference type="NCBI Taxonomy" id="2755281"/>
    <lineage>
        <taxon>Eukaryota</taxon>
        <taxon>Metazoa</taxon>
        <taxon>Ecdysozoa</taxon>
        <taxon>Arthropoda</taxon>
        <taxon>Hexapoda</taxon>
        <taxon>Insecta</taxon>
        <taxon>Pterygota</taxon>
        <taxon>Neoptera</taxon>
        <taxon>Endopterygota</taxon>
        <taxon>Coleoptera</taxon>
        <taxon>Polyphaga</taxon>
        <taxon>Cucujiformia</taxon>
        <taxon>Tenebrionidae</taxon>
        <taxon>Zophobas</taxon>
    </lineage>
</organism>
<feature type="transmembrane region" description="Helical" evidence="12">
    <location>
        <begin position="129"/>
        <end position="148"/>
    </location>
</feature>
<dbReference type="InterPro" id="IPR038377">
    <property type="entry name" value="Na/Glc_symporter_sf"/>
</dbReference>
<evidence type="ECO:0000256" key="11">
    <source>
        <dbReference type="RuleBase" id="RU362091"/>
    </source>
</evidence>
<dbReference type="Proteomes" id="UP001168821">
    <property type="component" value="Unassembled WGS sequence"/>
</dbReference>
<evidence type="ECO:0000313" key="13">
    <source>
        <dbReference type="EMBL" id="KAJ3645439.1"/>
    </source>
</evidence>
<gene>
    <name evidence="13" type="ORF">Zmor_023095</name>
</gene>
<dbReference type="Gene3D" id="1.20.1730.10">
    <property type="entry name" value="Sodium/glucose cotransporter"/>
    <property type="match status" value="1"/>
</dbReference>
<dbReference type="GO" id="GO:0006814">
    <property type="term" value="P:sodium ion transport"/>
    <property type="evidence" value="ECO:0007669"/>
    <property type="project" value="UniProtKB-KW"/>
</dbReference>
<dbReference type="AlphaFoldDB" id="A0AA38HY84"/>
<keyword evidence="6 12" id="KW-1133">Transmembrane helix</keyword>